<dbReference type="OrthoDB" id="9786503at2"/>
<dbReference type="InterPro" id="IPR036188">
    <property type="entry name" value="FAD/NAD-bd_sf"/>
</dbReference>
<name>A0A073J240_9RHOB</name>
<dbReference type="Proteomes" id="UP000027746">
    <property type="component" value="Unassembled WGS sequence"/>
</dbReference>
<gene>
    <name evidence="5" type="ORF">SUH3_19845</name>
</gene>
<evidence type="ECO:0000256" key="1">
    <source>
        <dbReference type="ARBA" id="ARBA00018719"/>
    </source>
</evidence>
<dbReference type="AlphaFoldDB" id="A0A073J240"/>
<dbReference type="EMBL" id="JAMD01000005">
    <property type="protein sequence ID" value="KEJ95766.1"/>
    <property type="molecule type" value="Genomic_DNA"/>
</dbReference>
<evidence type="ECO:0000259" key="4">
    <source>
        <dbReference type="Pfam" id="PF07992"/>
    </source>
</evidence>
<sequence length="298" mass="31197">MIHDVIVIGGSYAGMAAALQLLRAHRSVLVIDAGQRRNRTAAHSHGFLGQDGVDPAVIARKARDQLEAYPTLVWTEGEATAVTGARDGFVVTSADGGSHQGRRILFATGVTDQLPQIAGLAERWGRSVFHCPYCHGYELDKGAIGVIGSGPASVHQAELLTEWGTITLLANGVVTLENPERQRLKQKGITVVDTPIAAVENEADVRLRDGHLLSFAGLFVATRMSPASTLPAIMGCTLAENPMGQMIAVSGSKETSVPGVFACGDVAVVPSSVSLAVGDGALTGLHLHRSLVWPDAGT</sequence>
<protein>
    <recommendedName>
        <fullName evidence="1">Thioredoxin reductase</fullName>
    </recommendedName>
</protein>
<evidence type="ECO:0000256" key="3">
    <source>
        <dbReference type="ARBA" id="ARBA00023002"/>
    </source>
</evidence>
<dbReference type="SUPFAM" id="SSF51905">
    <property type="entry name" value="FAD/NAD(P)-binding domain"/>
    <property type="match status" value="1"/>
</dbReference>
<dbReference type="PRINTS" id="PR00469">
    <property type="entry name" value="PNDRDTASEII"/>
</dbReference>
<keyword evidence="6" id="KW-1185">Reference proteome</keyword>
<reference evidence="5 6" key="1">
    <citation type="submission" date="2014-01" db="EMBL/GenBank/DDBJ databases">
        <title>Sulfitobacter sp. H3 (MCCC 1A00686) Genome Sequencing.</title>
        <authorList>
            <person name="Lai Q."/>
            <person name="Hong Z."/>
        </authorList>
    </citation>
    <scope>NUCLEOTIDE SEQUENCE [LARGE SCALE GENOMIC DNA]</scope>
    <source>
        <strain evidence="5 6">H3</strain>
    </source>
</reference>
<keyword evidence="3" id="KW-0560">Oxidoreductase</keyword>
<comment type="caution">
    <text evidence="5">The sequence shown here is derived from an EMBL/GenBank/DDBJ whole genome shotgun (WGS) entry which is preliminary data.</text>
</comment>
<organism evidence="5 6">
    <name type="scientific">Pseudosulfitobacter pseudonitzschiae</name>
    <dbReference type="NCBI Taxonomy" id="1402135"/>
    <lineage>
        <taxon>Bacteria</taxon>
        <taxon>Pseudomonadati</taxon>
        <taxon>Pseudomonadota</taxon>
        <taxon>Alphaproteobacteria</taxon>
        <taxon>Rhodobacterales</taxon>
        <taxon>Roseobacteraceae</taxon>
        <taxon>Pseudosulfitobacter</taxon>
    </lineage>
</organism>
<evidence type="ECO:0000256" key="2">
    <source>
        <dbReference type="ARBA" id="ARBA00022630"/>
    </source>
</evidence>
<dbReference type="PRINTS" id="PR00368">
    <property type="entry name" value="FADPNR"/>
</dbReference>
<evidence type="ECO:0000313" key="5">
    <source>
        <dbReference type="EMBL" id="KEJ95766.1"/>
    </source>
</evidence>
<dbReference type="GeneID" id="68869491"/>
<proteinExistence type="predicted"/>
<dbReference type="Pfam" id="PF07992">
    <property type="entry name" value="Pyr_redox_2"/>
    <property type="match status" value="1"/>
</dbReference>
<dbReference type="GO" id="GO:0016491">
    <property type="term" value="F:oxidoreductase activity"/>
    <property type="evidence" value="ECO:0007669"/>
    <property type="project" value="UniProtKB-KW"/>
</dbReference>
<accession>A0A073J240</accession>
<keyword evidence="2" id="KW-0285">Flavoprotein</keyword>
<dbReference type="RefSeq" id="WP_037926001.1">
    <property type="nucleotide sequence ID" value="NZ_CP054599.1"/>
</dbReference>
<feature type="domain" description="FAD/NAD(P)-binding" evidence="4">
    <location>
        <begin position="3"/>
        <end position="280"/>
    </location>
</feature>
<dbReference type="PANTHER" id="PTHR48105">
    <property type="entry name" value="THIOREDOXIN REDUCTASE 1-RELATED-RELATED"/>
    <property type="match status" value="1"/>
</dbReference>
<dbReference type="InterPro" id="IPR023753">
    <property type="entry name" value="FAD/NAD-binding_dom"/>
</dbReference>
<evidence type="ECO:0000313" key="6">
    <source>
        <dbReference type="Proteomes" id="UP000027746"/>
    </source>
</evidence>
<dbReference type="InterPro" id="IPR050097">
    <property type="entry name" value="Ferredoxin-NADP_redctase_2"/>
</dbReference>
<dbReference type="Gene3D" id="3.50.50.60">
    <property type="entry name" value="FAD/NAD(P)-binding domain"/>
    <property type="match status" value="2"/>
</dbReference>